<gene>
    <name evidence="2" type="ORF">AC244_08050</name>
</gene>
<keyword evidence="1" id="KW-0732">Signal</keyword>
<dbReference type="RefSeq" id="WP_053248238.1">
    <property type="nucleotide sequence ID" value="NZ_LGAP01000002.1"/>
</dbReference>
<evidence type="ECO:0000313" key="3">
    <source>
        <dbReference type="Proteomes" id="UP000037425"/>
    </source>
</evidence>
<accession>A0A0L8C325</accession>
<evidence type="ECO:0000256" key="1">
    <source>
        <dbReference type="SAM" id="SignalP"/>
    </source>
</evidence>
<dbReference type="PATRIC" id="fig|106592.7.peg.3265"/>
<dbReference type="EMBL" id="LGAP01000002">
    <property type="protein sequence ID" value="KOF21296.1"/>
    <property type="molecule type" value="Genomic_DNA"/>
</dbReference>
<organism evidence="2 3">
    <name type="scientific">Ensifer adhaerens</name>
    <name type="common">Sinorhizobium morelense</name>
    <dbReference type="NCBI Taxonomy" id="106592"/>
    <lineage>
        <taxon>Bacteria</taxon>
        <taxon>Pseudomonadati</taxon>
        <taxon>Pseudomonadota</taxon>
        <taxon>Alphaproteobacteria</taxon>
        <taxon>Hyphomicrobiales</taxon>
        <taxon>Rhizobiaceae</taxon>
        <taxon>Sinorhizobium/Ensifer group</taxon>
        <taxon>Ensifer</taxon>
    </lineage>
</organism>
<feature type="chain" id="PRO_5005581300" evidence="1">
    <location>
        <begin position="23"/>
        <end position="79"/>
    </location>
</feature>
<feature type="signal peptide" evidence="1">
    <location>
        <begin position="1"/>
        <end position="22"/>
    </location>
</feature>
<dbReference type="AlphaFoldDB" id="A0A0L8C325"/>
<name>A0A0L8C325_ENSAD</name>
<evidence type="ECO:0000313" key="2">
    <source>
        <dbReference type="EMBL" id="KOF21296.1"/>
    </source>
</evidence>
<dbReference type="PROSITE" id="PS51257">
    <property type="entry name" value="PROKAR_LIPOPROTEIN"/>
    <property type="match status" value="1"/>
</dbReference>
<comment type="caution">
    <text evidence="2">The sequence shown here is derived from an EMBL/GenBank/DDBJ whole genome shotgun (WGS) entry which is preliminary data.</text>
</comment>
<reference evidence="3" key="1">
    <citation type="submission" date="2015-07" db="EMBL/GenBank/DDBJ databases">
        <title>Whole genome sequence of an Ensifer adhaerens strain isolated from a cave pool in the Wind Cave National Park.</title>
        <authorList>
            <person name="Eng W.W.H."/>
            <person name="Gan H.M."/>
            <person name="Barton H.A."/>
            <person name="Savka M.A."/>
        </authorList>
    </citation>
    <scope>NUCLEOTIDE SEQUENCE [LARGE SCALE GENOMIC DNA]</scope>
    <source>
        <strain evidence="3">SD006</strain>
    </source>
</reference>
<sequence>MSNRTLILILAGGLALSGCQSATTSQTSTGDFGCLAGTVSGAILGGFAGSAIGAGSGQLWAVGGGAVLGSAAGSALTCR</sequence>
<proteinExistence type="predicted"/>
<dbReference type="Proteomes" id="UP000037425">
    <property type="component" value="Unassembled WGS sequence"/>
</dbReference>
<protein>
    <submittedName>
        <fullName evidence="2">Membrane protein</fullName>
    </submittedName>
</protein>